<proteinExistence type="inferred from homology"/>
<dbReference type="Pfam" id="PF01068">
    <property type="entry name" value="DNA_ligase_A_M"/>
    <property type="match status" value="1"/>
</dbReference>
<dbReference type="EMBL" id="JYNL01000009">
    <property type="protein sequence ID" value="KMO82518.1"/>
    <property type="molecule type" value="Genomic_DNA"/>
</dbReference>
<dbReference type="PROSITE" id="PS50160">
    <property type="entry name" value="DNA_LIGASE_A3"/>
    <property type="match status" value="1"/>
</dbReference>
<feature type="domain" description="ATP-dependent DNA ligase family profile" evidence="5">
    <location>
        <begin position="70"/>
        <end position="161"/>
    </location>
</feature>
<comment type="catalytic activity">
    <reaction evidence="4">
        <text>ATP + (deoxyribonucleotide)n-3'-hydroxyl + 5'-phospho-(deoxyribonucleotide)m = (deoxyribonucleotide)n+m + AMP + diphosphate.</text>
        <dbReference type="EC" id="6.5.1.1"/>
    </reaction>
</comment>
<dbReference type="Gene3D" id="2.40.50.140">
    <property type="entry name" value="Nucleic acid-binding proteins"/>
    <property type="match status" value="1"/>
</dbReference>
<accession>A0A0J6WKK5</accession>
<dbReference type="InterPro" id="IPR012310">
    <property type="entry name" value="DNA_ligase_ATP-dep_cent"/>
</dbReference>
<name>A0A0J6WKK5_9MYCO</name>
<dbReference type="Gene3D" id="3.30.470.30">
    <property type="entry name" value="DNA ligase/mRNA capping enzyme"/>
    <property type="match status" value="1"/>
</dbReference>
<dbReference type="GO" id="GO:0006310">
    <property type="term" value="P:DNA recombination"/>
    <property type="evidence" value="ECO:0007669"/>
    <property type="project" value="InterPro"/>
</dbReference>
<dbReference type="InterPro" id="IPR050191">
    <property type="entry name" value="ATP-dep_DNA_ligase"/>
</dbReference>
<evidence type="ECO:0000256" key="4">
    <source>
        <dbReference type="ARBA" id="ARBA00034003"/>
    </source>
</evidence>
<dbReference type="STRING" id="37916.MCHLDSM_01141"/>
<keyword evidence="3 6" id="KW-0436">Ligase</keyword>
<comment type="caution">
    <text evidence="6">The sequence shown here is derived from an EMBL/GenBank/DDBJ whole genome shotgun (WGS) entry which is preliminary data.</text>
</comment>
<dbReference type="InterPro" id="IPR012340">
    <property type="entry name" value="NA-bd_OB-fold"/>
</dbReference>
<dbReference type="EC" id="6.5.1.1" evidence="2"/>
<dbReference type="PANTHER" id="PTHR45674:SF4">
    <property type="entry name" value="DNA LIGASE 1"/>
    <property type="match status" value="1"/>
</dbReference>
<dbReference type="Proteomes" id="UP000036513">
    <property type="component" value="Unassembled WGS sequence"/>
</dbReference>
<dbReference type="AlphaFoldDB" id="A0A0J6WKK5"/>
<evidence type="ECO:0000256" key="3">
    <source>
        <dbReference type="ARBA" id="ARBA00022598"/>
    </source>
</evidence>
<evidence type="ECO:0000256" key="2">
    <source>
        <dbReference type="ARBA" id="ARBA00012727"/>
    </source>
</evidence>
<dbReference type="CDD" id="cd07971">
    <property type="entry name" value="OBF_DNA_ligase_LigD"/>
    <property type="match status" value="1"/>
</dbReference>
<sequence>MVVDSAGTWIVSRNGADVSRTFPELAAIGDAFGGRRVILDGEIVAVDAQGRPSFTRLQRRWPQHRRPTPTLLREVPVRVLAFDVVALDDQSLTGLPYSERRAILAELTDGLTSPVLTVPQSFSDVSPTDMLQIASEHGMEGVVVKHVDSPYISGRTTLWTKHPVRSTAQLVIVAFWHAGGPGGARSVGSLLVAGHNAAGDLIAVGQVGTGFSASTRSHLFELLDPMRRTDPTVVSAPAVPGAIWVKGELVGEVAYREYVAGRWLRHTSWKGLRDGIDPATVAVPPLTAPH</sequence>
<dbReference type="InterPro" id="IPR012309">
    <property type="entry name" value="DNA_ligase_ATP-dep_C"/>
</dbReference>
<evidence type="ECO:0000313" key="7">
    <source>
        <dbReference type="Proteomes" id="UP000036513"/>
    </source>
</evidence>
<keyword evidence="7" id="KW-1185">Reference proteome</keyword>
<protein>
    <recommendedName>
        <fullName evidence="2">DNA ligase (ATP)</fullName>
        <ecNumber evidence="2">6.5.1.1</ecNumber>
    </recommendedName>
</protein>
<dbReference type="PANTHER" id="PTHR45674">
    <property type="entry name" value="DNA LIGASE 1/3 FAMILY MEMBER"/>
    <property type="match status" value="1"/>
</dbReference>
<evidence type="ECO:0000259" key="5">
    <source>
        <dbReference type="PROSITE" id="PS50160"/>
    </source>
</evidence>
<dbReference type="Pfam" id="PF04679">
    <property type="entry name" value="DNA_ligase_A_C"/>
    <property type="match status" value="1"/>
</dbReference>
<dbReference type="Gene3D" id="3.30.1490.70">
    <property type="match status" value="1"/>
</dbReference>
<evidence type="ECO:0000256" key="1">
    <source>
        <dbReference type="ARBA" id="ARBA00007572"/>
    </source>
</evidence>
<evidence type="ECO:0000313" key="6">
    <source>
        <dbReference type="EMBL" id="KMO82518.1"/>
    </source>
</evidence>
<reference evidence="6 7" key="1">
    <citation type="journal article" date="2015" name="Genome Biol. Evol.">
        <title>Characterization of Three Mycobacterium spp. with Potential Use in Bioremediation by Genome Sequencing and Comparative Genomics.</title>
        <authorList>
            <person name="Das S."/>
            <person name="Pettersson B.M."/>
            <person name="Behra P.R."/>
            <person name="Ramesh M."/>
            <person name="Dasgupta S."/>
            <person name="Bhattacharya A."/>
            <person name="Kirsebom L.A."/>
        </authorList>
    </citation>
    <scope>NUCLEOTIDE SEQUENCE [LARGE SCALE GENOMIC DNA]</scope>
    <source>
        <strain evidence="6 7">DSM 43826</strain>
    </source>
</reference>
<gene>
    <name evidence="6" type="ORF">MCHLDSM_01141</name>
</gene>
<dbReference type="SMR" id="A0A0J6WKK5"/>
<dbReference type="SUPFAM" id="SSF50249">
    <property type="entry name" value="Nucleic acid-binding proteins"/>
    <property type="match status" value="1"/>
</dbReference>
<dbReference type="GO" id="GO:0003910">
    <property type="term" value="F:DNA ligase (ATP) activity"/>
    <property type="evidence" value="ECO:0007669"/>
    <property type="project" value="UniProtKB-EC"/>
</dbReference>
<comment type="similarity">
    <text evidence="1">Belongs to the ATP-dependent DNA ligase family.</text>
</comment>
<organism evidence="6 7">
    <name type="scientific">Mycolicibacterium chlorophenolicum</name>
    <dbReference type="NCBI Taxonomy" id="37916"/>
    <lineage>
        <taxon>Bacteria</taxon>
        <taxon>Bacillati</taxon>
        <taxon>Actinomycetota</taxon>
        <taxon>Actinomycetes</taxon>
        <taxon>Mycobacteriales</taxon>
        <taxon>Mycobacteriaceae</taxon>
        <taxon>Mycolicibacterium</taxon>
    </lineage>
</organism>
<dbReference type="SUPFAM" id="SSF56091">
    <property type="entry name" value="DNA ligase/mRNA capping enzyme, catalytic domain"/>
    <property type="match status" value="1"/>
</dbReference>
<dbReference type="PATRIC" id="fig|37916.4.peg.1020"/>
<dbReference type="GO" id="GO:0006281">
    <property type="term" value="P:DNA repair"/>
    <property type="evidence" value="ECO:0007669"/>
    <property type="project" value="InterPro"/>
</dbReference>
<dbReference type="GO" id="GO:0005524">
    <property type="term" value="F:ATP binding"/>
    <property type="evidence" value="ECO:0007669"/>
    <property type="project" value="InterPro"/>
</dbReference>